<sequence length="55" mass="5947">MSPIKRALTLILYNSQKGININAAGMANLNNELLVSIVKNAFSAITLLRALTMES</sequence>
<evidence type="ECO:0000313" key="1">
    <source>
        <dbReference type="EMBL" id="CAH1977478.1"/>
    </source>
</evidence>
<dbReference type="OrthoDB" id="7550533at2759"/>
<accession>A0A9P0KSD6</accession>
<protein>
    <submittedName>
        <fullName evidence="1">Uncharacterized protein</fullName>
    </submittedName>
</protein>
<dbReference type="EMBL" id="CAKOFQ010007976">
    <property type="protein sequence ID" value="CAH2010474.1"/>
    <property type="molecule type" value="Genomic_DNA"/>
</dbReference>
<proteinExistence type="predicted"/>
<name>A0A9P0KSD6_ACAOB</name>
<dbReference type="Proteomes" id="UP001152888">
    <property type="component" value="Unassembled WGS sequence"/>
</dbReference>
<evidence type="ECO:0000313" key="2">
    <source>
        <dbReference type="EMBL" id="CAH2010474.1"/>
    </source>
</evidence>
<comment type="caution">
    <text evidence="1">The sequence shown here is derived from an EMBL/GenBank/DDBJ whole genome shotgun (WGS) entry which is preliminary data.</text>
</comment>
<dbReference type="AlphaFoldDB" id="A0A9P0KSD6"/>
<evidence type="ECO:0000313" key="3">
    <source>
        <dbReference type="Proteomes" id="UP001152888"/>
    </source>
</evidence>
<gene>
    <name evidence="1" type="ORF">ACAOBT_LOCUS12688</name>
    <name evidence="2" type="ORF">ACAOBT_LOCUS31556</name>
</gene>
<reference evidence="1" key="1">
    <citation type="submission" date="2022-03" db="EMBL/GenBank/DDBJ databases">
        <authorList>
            <person name="Sayadi A."/>
        </authorList>
    </citation>
    <scope>NUCLEOTIDE SEQUENCE</scope>
</reference>
<organism evidence="1 3">
    <name type="scientific">Acanthoscelides obtectus</name>
    <name type="common">Bean weevil</name>
    <name type="synonym">Bruchus obtectus</name>
    <dbReference type="NCBI Taxonomy" id="200917"/>
    <lineage>
        <taxon>Eukaryota</taxon>
        <taxon>Metazoa</taxon>
        <taxon>Ecdysozoa</taxon>
        <taxon>Arthropoda</taxon>
        <taxon>Hexapoda</taxon>
        <taxon>Insecta</taxon>
        <taxon>Pterygota</taxon>
        <taxon>Neoptera</taxon>
        <taxon>Endopterygota</taxon>
        <taxon>Coleoptera</taxon>
        <taxon>Polyphaga</taxon>
        <taxon>Cucujiformia</taxon>
        <taxon>Chrysomeloidea</taxon>
        <taxon>Chrysomelidae</taxon>
        <taxon>Bruchinae</taxon>
        <taxon>Bruchini</taxon>
        <taxon>Acanthoscelides</taxon>
    </lineage>
</organism>
<keyword evidence="3" id="KW-1185">Reference proteome</keyword>
<dbReference type="EMBL" id="CAKOFQ010006859">
    <property type="protein sequence ID" value="CAH1977478.1"/>
    <property type="molecule type" value="Genomic_DNA"/>
</dbReference>